<dbReference type="EMBL" id="JASVWF010000006">
    <property type="protein sequence ID" value="MDL5158930.1"/>
    <property type="molecule type" value="Genomic_DNA"/>
</dbReference>
<keyword evidence="1" id="KW-0238">DNA-binding</keyword>
<protein>
    <submittedName>
        <fullName evidence="3">Winged helix-turn-helix domain-containing protein</fullName>
    </submittedName>
</protein>
<dbReference type="PANTHER" id="PTHR35807">
    <property type="entry name" value="TRANSCRIPTIONAL REGULATOR REDD-RELATED"/>
    <property type="match status" value="1"/>
</dbReference>
<dbReference type="InterPro" id="IPR036388">
    <property type="entry name" value="WH-like_DNA-bd_sf"/>
</dbReference>
<dbReference type="Gene3D" id="1.10.10.10">
    <property type="entry name" value="Winged helix-like DNA-binding domain superfamily/Winged helix DNA-binding domain"/>
    <property type="match status" value="1"/>
</dbReference>
<evidence type="ECO:0000259" key="2">
    <source>
        <dbReference type="Pfam" id="PF00486"/>
    </source>
</evidence>
<evidence type="ECO:0000313" key="4">
    <source>
        <dbReference type="Proteomes" id="UP001231924"/>
    </source>
</evidence>
<dbReference type="SUPFAM" id="SSF46894">
    <property type="entry name" value="C-terminal effector domain of the bipartite response regulators"/>
    <property type="match status" value="1"/>
</dbReference>
<reference evidence="3 4" key="1">
    <citation type="submission" date="2023-06" db="EMBL/GenBank/DDBJ databases">
        <title>Actinomycetospora Odt1-22.</title>
        <authorList>
            <person name="Supong K."/>
        </authorList>
    </citation>
    <scope>NUCLEOTIDE SEQUENCE [LARGE SCALE GENOMIC DNA]</scope>
    <source>
        <strain evidence="3 4">Odt1-22</strain>
    </source>
</reference>
<dbReference type="Proteomes" id="UP001231924">
    <property type="component" value="Unassembled WGS sequence"/>
</dbReference>
<name>A0ABT7ME34_9PSEU</name>
<dbReference type="RefSeq" id="WP_286055492.1">
    <property type="nucleotide sequence ID" value="NZ_JASVWF010000006.1"/>
</dbReference>
<evidence type="ECO:0000313" key="3">
    <source>
        <dbReference type="EMBL" id="MDL5158930.1"/>
    </source>
</evidence>
<dbReference type="PANTHER" id="PTHR35807:SF1">
    <property type="entry name" value="TRANSCRIPTIONAL REGULATOR REDD"/>
    <property type="match status" value="1"/>
</dbReference>
<comment type="caution">
    <text evidence="3">The sequence shown here is derived from an EMBL/GenBank/DDBJ whole genome shotgun (WGS) entry which is preliminary data.</text>
</comment>
<keyword evidence="4" id="KW-1185">Reference proteome</keyword>
<dbReference type="Pfam" id="PF00486">
    <property type="entry name" value="Trans_reg_C"/>
    <property type="match status" value="1"/>
</dbReference>
<organism evidence="3 4">
    <name type="scientific">Actinomycetospora termitidis</name>
    <dbReference type="NCBI Taxonomy" id="3053470"/>
    <lineage>
        <taxon>Bacteria</taxon>
        <taxon>Bacillati</taxon>
        <taxon>Actinomycetota</taxon>
        <taxon>Actinomycetes</taxon>
        <taxon>Pseudonocardiales</taxon>
        <taxon>Pseudonocardiaceae</taxon>
        <taxon>Actinomycetospora</taxon>
    </lineage>
</organism>
<dbReference type="InterPro" id="IPR051677">
    <property type="entry name" value="AfsR-DnrI-RedD_regulator"/>
</dbReference>
<proteinExistence type="predicted"/>
<accession>A0ABT7ME34</accession>
<evidence type="ECO:0000256" key="1">
    <source>
        <dbReference type="ARBA" id="ARBA00023125"/>
    </source>
</evidence>
<feature type="domain" description="OmpR/PhoB-type" evidence="2">
    <location>
        <begin position="27"/>
        <end position="79"/>
    </location>
</feature>
<sequence length="153" mass="16980">MTRTRIRLLGEIAVIDGDVARPPHSRRLQTILALLAVRAGRIVPADDLIDEAWQDDLPRQPRAALHIGITRVRRWLGTSEVGAAPGGYRLDIDPLDVDLLAFLAATDDALETNDRDRRDAAVALWDEPVLPELHSPRLTEVRVLAEARRHALG</sequence>
<dbReference type="InterPro" id="IPR001867">
    <property type="entry name" value="OmpR/PhoB-type_DNA-bd"/>
</dbReference>
<gene>
    <name evidence="3" type="ORF">QRT03_23380</name>
</gene>
<dbReference type="InterPro" id="IPR016032">
    <property type="entry name" value="Sig_transdc_resp-reg_C-effctor"/>
</dbReference>